<evidence type="ECO:0000313" key="1">
    <source>
        <dbReference type="EMBL" id="MBT0958804.1"/>
    </source>
</evidence>
<keyword evidence="2" id="KW-1185">Reference proteome</keyword>
<organism evidence="1 2">
    <name type="scientific">Harenicola maris</name>
    <dbReference type="NCBI Taxonomy" id="2841044"/>
    <lineage>
        <taxon>Bacteria</taxon>
        <taxon>Pseudomonadati</taxon>
        <taxon>Pseudomonadota</taxon>
        <taxon>Alphaproteobacteria</taxon>
        <taxon>Rhodobacterales</taxon>
        <taxon>Paracoccaceae</taxon>
        <taxon>Harenicola</taxon>
    </lineage>
</organism>
<evidence type="ECO:0008006" key="3">
    <source>
        <dbReference type="Google" id="ProtNLM"/>
    </source>
</evidence>
<sequence>MGSISLIKAPALEQAPFEAAGLRLEAVEPGPVTALMPYRGRHAAVATALEKSHGLGWPEPGQVIASGGQRIAWSAYNTALVIGAELPPRLANHTAMTPQGDGMACLRLSGAAWRDALARLTPLTFEQDAERGMLMHVPALFLRGDDAVEVFVMRSMARTAWHELQSAMERLAGRAAIS</sequence>
<protein>
    <recommendedName>
        <fullName evidence="3">Sarcosine oxidase subunit gamma</fullName>
    </recommendedName>
</protein>
<comment type="caution">
    <text evidence="1">The sequence shown here is derived from an EMBL/GenBank/DDBJ whole genome shotgun (WGS) entry which is preliminary data.</text>
</comment>
<dbReference type="Proteomes" id="UP001315686">
    <property type="component" value="Unassembled WGS sequence"/>
</dbReference>
<dbReference type="RefSeq" id="WP_327795023.1">
    <property type="nucleotide sequence ID" value="NZ_JADQAZ010000003.1"/>
</dbReference>
<dbReference type="AlphaFoldDB" id="A0AAP2CQR7"/>
<name>A0AAP2CQR7_9RHOB</name>
<accession>A0AAP2CQR7</accession>
<proteinExistence type="predicted"/>
<evidence type="ECO:0000313" key="2">
    <source>
        <dbReference type="Proteomes" id="UP001315686"/>
    </source>
</evidence>
<dbReference type="EMBL" id="JADQAZ010000003">
    <property type="protein sequence ID" value="MBT0958804.1"/>
    <property type="molecule type" value="Genomic_DNA"/>
</dbReference>
<dbReference type="Gene3D" id="3.30.1360.120">
    <property type="entry name" value="Probable tRNA modification gtpase trme, domain 1"/>
    <property type="match status" value="1"/>
</dbReference>
<gene>
    <name evidence="1" type="ORF">IV417_15550</name>
</gene>
<reference evidence="1 2" key="1">
    <citation type="journal article" date="2021" name="Arch. Microbiol.">
        <title>Harenicola maris gen. nov., sp. nov. isolated from the Sea of Japan shallow sediments.</title>
        <authorList>
            <person name="Romanenko L.A."/>
            <person name="Kurilenko V.V."/>
            <person name="Chernysheva N.Y."/>
            <person name="Tekutyeva L.A."/>
            <person name="Velansky P.V."/>
            <person name="Svetashev V.I."/>
            <person name="Isaeva M.P."/>
        </authorList>
    </citation>
    <scope>NUCLEOTIDE SEQUENCE [LARGE SCALE GENOMIC DNA]</scope>
    <source>
        <strain evidence="1 2">KMM 3653</strain>
    </source>
</reference>
<dbReference type="InterPro" id="IPR027266">
    <property type="entry name" value="TrmE/GcvT-like"/>
</dbReference>